<keyword evidence="18" id="KW-1185">Reference proteome</keyword>
<feature type="transmembrane region" description="Helical" evidence="13">
    <location>
        <begin position="226"/>
        <end position="246"/>
    </location>
</feature>
<evidence type="ECO:0000256" key="7">
    <source>
        <dbReference type="ARBA" id="ARBA00022989"/>
    </source>
</evidence>
<sequence length="572" mass="64947">MLPKVLMLLFFFLWQDSAGKKVPSLNDTMIIGMRLENSSKAQTSIVEKGMIQVVEGSLIHLRIYGTGIHRFSWRRIRFVEMTSLSTFIRNFSVCPQRTSDLLIQPYSDDVQNTSAILSVKVQILRKNIHFKDYMMCLEDHHGRSRRLLKNSHLLLRVIEDKALQLPHWLKITMVVTLLALSGMFSGLTLGLIALDPMGLRIVKNCGTPKEREYATKIEPLRRKGNYLLCSLLLGNVLVNSSLTILLDTVIGENIWSIVLSTISIVLFGEILPQAICSRHGLAVGANTVFITRFLMLVTFPVAYPISKILDYLLGKEMGTVYNREKLMEMLRLTQPYNDLLKEELNIIEGALELRTKTVENVMTPLKDCFLVSSDAILDFDTMTEILQSGYTRIPIYMKEKTNIVDMLYVKDLAFVDPDDCTPLKTITKFYNHPIHYVYNTTRLDSVLEEFKKGKSHLAIVQMTHELNQEQVLEVVGLVTLEDVIEEIIKSEIVDESDIYGIEANSAARLNSISRKSYEQMSSAFISSISTNQVLPSTSLQYMADFTVRALSDLLYIKVSQLCETQKSVLSCK</sequence>
<keyword evidence="14" id="KW-0732">Signal</keyword>
<comment type="caution">
    <text evidence="17">The sequence shown here is derived from an EMBL/GenBank/DDBJ whole genome shotgun (WGS) entry which is preliminary data.</text>
</comment>
<dbReference type="FunFam" id="3.10.580.10:FF:000001">
    <property type="entry name" value="Putative metal transporter CNNM3 isoform 2"/>
    <property type="match status" value="1"/>
</dbReference>
<accession>V8NDC7</accession>
<feature type="non-terminal residue" evidence="17">
    <location>
        <position position="1"/>
    </location>
</feature>
<dbReference type="CDD" id="cd04590">
    <property type="entry name" value="CBS_pair_CorC_HlyC_assoc"/>
    <property type="match status" value="1"/>
</dbReference>
<feature type="transmembrane region" description="Helical" evidence="13">
    <location>
        <begin position="283"/>
        <end position="303"/>
    </location>
</feature>
<dbReference type="PROSITE" id="PS51371">
    <property type="entry name" value="CBS"/>
    <property type="match status" value="1"/>
</dbReference>
<keyword evidence="5 12" id="KW-0812">Transmembrane</keyword>
<feature type="domain" description="CBS" evidence="15">
    <location>
        <begin position="430"/>
        <end position="495"/>
    </location>
</feature>
<evidence type="ECO:0000313" key="17">
    <source>
        <dbReference type="EMBL" id="ETE59638.1"/>
    </source>
</evidence>
<dbReference type="PROSITE" id="PS51846">
    <property type="entry name" value="CNNM"/>
    <property type="match status" value="1"/>
</dbReference>
<evidence type="ECO:0000256" key="1">
    <source>
        <dbReference type="ARBA" id="ARBA00004651"/>
    </source>
</evidence>
<keyword evidence="4" id="KW-1003">Cell membrane</keyword>
<evidence type="ECO:0000256" key="5">
    <source>
        <dbReference type="ARBA" id="ARBA00022692"/>
    </source>
</evidence>
<feature type="transmembrane region" description="Helical" evidence="13">
    <location>
        <begin position="252"/>
        <end position="271"/>
    </location>
</feature>
<dbReference type="InterPro" id="IPR000644">
    <property type="entry name" value="CBS_dom"/>
</dbReference>
<evidence type="ECO:0000256" key="11">
    <source>
        <dbReference type="PROSITE-ProRule" id="PRU00703"/>
    </source>
</evidence>
<dbReference type="Pfam" id="PF00571">
    <property type="entry name" value="CBS"/>
    <property type="match status" value="1"/>
</dbReference>
<feature type="transmembrane region" description="Helical" evidence="13">
    <location>
        <begin position="168"/>
        <end position="194"/>
    </location>
</feature>
<keyword evidence="10 12" id="KW-0472">Membrane</keyword>
<evidence type="ECO:0000256" key="2">
    <source>
        <dbReference type="ARBA" id="ARBA00010484"/>
    </source>
</evidence>
<dbReference type="InterPro" id="IPR002550">
    <property type="entry name" value="CNNM"/>
</dbReference>
<evidence type="ECO:0000256" key="6">
    <source>
        <dbReference type="ARBA" id="ARBA00022737"/>
    </source>
</evidence>
<evidence type="ECO:0000256" key="13">
    <source>
        <dbReference type="RuleBase" id="RU369091"/>
    </source>
</evidence>
<feature type="signal peptide" evidence="14">
    <location>
        <begin position="1"/>
        <end position="19"/>
    </location>
</feature>
<dbReference type="GO" id="GO:0015095">
    <property type="term" value="F:magnesium ion transmembrane transporter activity"/>
    <property type="evidence" value="ECO:0007669"/>
    <property type="project" value="TreeGrafter"/>
</dbReference>
<evidence type="ECO:0000256" key="9">
    <source>
        <dbReference type="ARBA" id="ARBA00023122"/>
    </source>
</evidence>
<protein>
    <recommendedName>
        <fullName evidence="13">Metal transporter</fullName>
    </recommendedName>
</protein>
<feature type="chain" id="PRO_5004771501" description="Metal transporter" evidence="14">
    <location>
        <begin position="20"/>
        <end position="572"/>
    </location>
</feature>
<feature type="domain" description="CNNM transmembrane" evidence="16">
    <location>
        <begin position="163"/>
        <end position="343"/>
    </location>
</feature>
<gene>
    <name evidence="17" type="primary">Cnnm4</name>
    <name evidence="17" type="ORF">L345_14631</name>
</gene>
<keyword evidence="7 12" id="KW-1133">Transmembrane helix</keyword>
<name>V8NDC7_OPHHA</name>
<dbReference type="GO" id="GO:0015081">
    <property type="term" value="F:sodium ion transmembrane transporter activity"/>
    <property type="evidence" value="ECO:0007669"/>
    <property type="project" value="TreeGrafter"/>
</dbReference>
<organism evidence="17 18">
    <name type="scientific">Ophiophagus hannah</name>
    <name type="common">King cobra</name>
    <name type="synonym">Naja hannah</name>
    <dbReference type="NCBI Taxonomy" id="8665"/>
    <lineage>
        <taxon>Eukaryota</taxon>
        <taxon>Metazoa</taxon>
        <taxon>Chordata</taxon>
        <taxon>Craniata</taxon>
        <taxon>Vertebrata</taxon>
        <taxon>Euteleostomi</taxon>
        <taxon>Lepidosauria</taxon>
        <taxon>Squamata</taxon>
        <taxon>Bifurcata</taxon>
        <taxon>Unidentata</taxon>
        <taxon>Episquamata</taxon>
        <taxon>Toxicofera</taxon>
        <taxon>Serpentes</taxon>
        <taxon>Colubroidea</taxon>
        <taxon>Elapidae</taxon>
        <taxon>Elapinae</taxon>
        <taxon>Ophiophagus</taxon>
    </lineage>
</organism>
<dbReference type="InterPro" id="IPR046342">
    <property type="entry name" value="CBS_dom_sf"/>
</dbReference>
<keyword evidence="3" id="KW-0813">Transport</keyword>
<evidence type="ECO:0000256" key="12">
    <source>
        <dbReference type="PROSITE-ProRule" id="PRU01193"/>
    </source>
</evidence>
<evidence type="ECO:0000256" key="3">
    <source>
        <dbReference type="ARBA" id="ARBA00022448"/>
    </source>
</evidence>
<dbReference type="InterPro" id="IPR045095">
    <property type="entry name" value="ACDP"/>
</dbReference>
<keyword evidence="8" id="KW-0406">Ion transport</keyword>
<dbReference type="InterPro" id="IPR044751">
    <property type="entry name" value="Ion_transp-like_CBS"/>
</dbReference>
<evidence type="ECO:0000256" key="14">
    <source>
        <dbReference type="SAM" id="SignalP"/>
    </source>
</evidence>
<comment type="similarity">
    <text evidence="2 13">Belongs to the ACDP family.</text>
</comment>
<comment type="subcellular location">
    <subcellularLocation>
        <location evidence="1 13">Cell membrane</location>
        <topology evidence="1 13">Multi-pass membrane protein</topology>
    </subcellularLocation>
</comment>
<evidence type="ECO:0000259" key="15">
    <source>
        <dbReference type="PROSITE" id="PS51371"/>
    </source>
</evidence>
<reference evidence="17 18" key="1">
    <citation type="journal article" date="2013" name="Proc. Natl. Acad. Sci. U.S.A.">
        <title>The king cobra genome reveals dynamic gene evolution and adaptation in the snake venom system.</title>
        <authorList>
            <person name="Vonk F.J."/>
            <person name="Casewell N.R."/>
            <person name="Henkel C.V."/>
            <person name="Heimberg A.M."/>
            <person name="Jansen H.J."/>
            <person name="McCleary R.J."/>
            <person name="Kerkkamp H.M."/>
            <person name="Vos R.A."/>
            <person name="Guerreiro I."/>
            <person name="Calvete J.J."/>
            <person name="Wuster W."/>
            <person name="Woods A.E."/>
            <person name="Logan J.M."/>
            <person name="Harrison R.A."/>
            <person name="Castoe T.A."/>
            <person name="de Koning A.P."/>
            <person name="Pollock D.D."/>
            <person name="Yandell M."/>
            <person name="Calderon D."/>
            <person name="Renjifo C."/>
            <person name="Currier R.B."/>
            <person name="Salgado D."/>
            <person name="Pla D."/>
            <person name="Sanz L."/>
            <person name="Hyder A.S."/>
            <person name="Ribeiro J.M."/>
            <person name="Arntzen J.W."/>
            <person name="van den Thillart G.E."/>
            <person name="Boetzer M."/>
            <person name="Pirovano W."/>
            <person name="Dirks R.P."/>
            <person name="Spaink H.P."/>
            <person name="Duboule D."/>
            <person name="McGlinn E."/>
            <person name="Kini R.M."/>
            <person name="Richardson M.K."/>
        </authorList>
    </citation>
    <scope>NUCLEOTIDE SEQUENCE</scope>
    <source>
        <tissue evidence="17">Blood</tissue>
    </source>
</reference>
<keyword evidence="9 11" id="KW-0129">CBS domain</keyword>
<dbReference type="PANTHER" id="PTHR12064:SF26">
    <property type="entry name" value="METAL TRANSPORTER CNNM4"/>
    <property type="match status" value="1"/>
</dbReference>
<proteinExistence type="inferred from homology"/>
<dbReference type="OrthoDB" id="5353557at2759"/>
<dbReference type="Gene3D" id="3.10.580.10">
    <property type="entry name" value="CBS-domain"/>
    <property type="match status" value="1"/>
</dbReference>
<evidence type="ECO:0000256" key="4">
    <source>
        <dbReference type="ARBA" id="ARBA00022475"/>
    </source>
</evidence>
<dbReference type="EMBL" id="AZIM01005389">
    <property type="protein sequence ID" value="ETE59638.1"/>
    <property type="molecule type" value="Genomic_DNA"/>
</dbReference>
<dbReference type="Pfam" id="PF25511">
    <property type="entry name" value="Ig_CNNM4_N"/>
    <property type="match status" value="1"/>
</dbReference>
<dbReference type="PANTHER" id="PTHR12064">
    <property type="entry name" value="METAL TRANSPORTER CNNM"/>
    <property type="match status" value="1"/>
</dbReference>
<dbReference type="AlphaFoldDB" id="V8NDC7"/>
<dbReference type="InterPro" id="IPR057492">
    <property type="entry name" value="Ig_CNNM1/2/4_N"/>
</dbReference>
<comment type="function">
    <text evidence="13">Metal transporter.</text>
</comment>
<dbReference type="GO" id="GO:0005886">
    <property type="term" value="C:plasma membrane"/>
    <property type="evidence" value="ECO:0007669"/>
    <property type="project" value="UniProtKB-SubCell"/>
</dbReference>
<evidence type="ECO:0000256" key="10">
    <source>
        <dbReference type="ARBA" id="ARBA00023136"/>
    </source>
</evidence>
<dbReference type="Proteomes" id="UP000018936">
    <property type="component" value="Unassembled WGS sequence"/>
</dbReference>
<dbReference type="SUPFAM" id="SSF54631">
    <property type="entry name" value="CBS-domain pair"/>
    <property type="match status" value="1"/>
</dbReference>
<dbReference type="GO" id="GO:0010960">
    <property type="term" value="P:magnesium ion homeostasis"/>
    <property type="evidence" value="ECO:0007669"/>
    <property type="project" value="InterPro"/>
</dbReference>
<evidence type="ECO:0000259" key="16">
    <source>
        <dbReference type="PROSITE" id="PS51846"/>
    </source>
</evidence>
<dbReference type="Pfam" id="PF01595">
    <property type="entry name" value="CNNM"/>
    <property type="match status" value="1"/>
</dbReference>
<keyword evidence="6" id="KW-0677">Repeat</keyword>
<evidence type="ECO:0000313" key="18">
    <source>
        <dbReference type="Proteomes" id="UP000018936"/>
    </source>
</evidence>
<evidence type="ECO:0000256" key="8">
    <source>
        <dbReference type="ARBA" id="ARBA00023065"/>
    </source>
</evidence>